<name>A0ABT1BXG6_9BACT</name>
<feature type="domain" description="Outer membrane protein beta-barrel" evidence="1">
    <location>
        <begin position="370"/>
        <end position="747"/>
    </location>
</feature>
<accession>A0ABT1BXG6</accession>
<dbReference type="SUPFAM" id="SSF56935">
    <property type="entry name" value="Porins"/>
    <property type="match status" value="1"/>
</dbReference>
<organism evidence="2 3">
    <name type="scientific">Segatella cerevisiae</name>
    <dbReference type="NCBI Taxonomy" id="2053716"/>
    <lineage>
        <taxon>Bacteria</taxon>
        <taxon>Pseudomonadati</taxon>
        <taxon>Bacteroidota</taxon>
        <taxon>Bacteroidia</taxon>
        <taxon>Bacteroidales</taxon>
        <taxon>Prevotellaceae</taxon>
        <taxon>Segatella</taxon>
    </lineage>
</organism>
<dbReference type="Proteomes" id="UP001204015">
    <property type="component" value="Unassembled WGS sequence"/>
</dbReference>
<gene>
    <name evidence="2" type="ORF">NG821_07970</name>
</gene>
<evidence type="ECO:0000313" key="3">
    <source>
        <dbReference type="Proteomes" id="UP001204015"/>
    </source>
</evidence>
<comment type="caution">
    <text evidence="2">The sequence shown here is derived from an EMBL/GenBank/DDBJ whole genome shotgun (WGS) entry which is preliminary data.</text>
</comment>
<dbReference type="EMBL" id="JAMXLY010000028">
    <property type="protein sequence ID" value="MCO6025776.1"/>
    <property type="molecule type" value="Genomic_DNA"/>
</dbReference>
<dbReference type="RefSeq" id="WP_252761133.1">
    <property type="nucleotide sequence ID" value="NZ_JAMXLY010000028.1"/>
</dbReference>
<evidence type="ECO:0000259" key="1">
    <source>
        <dbReference type="Pfam" id="PF14905"/>
    </source>
</evidence>
<dbReference type="Pfam" id="PF14905">
    <property type="entry name" value="OMP_b-brl_3"/>
    <property type="match status" value="1"/>
</dbReference>
<dbReference type="InterPro" id="IPR041700">
    <property type="entry name" value="OMP_b-brl_3"/>
</dbReference>
<keyword evidence="3" id="KW-1185">Reference proteome</keyword>
<evidence type="ECO:0000313" key="2">
    <source>
        <dbReference type="EMBL" id="MCO6025776.1"/>
    </source>
</evidence>
<protein>
    <submittedName>
        <fullName evidence="2">Outer membrane beta-barrel family protein</fullName>
    </submittedName>
</protein>
<proteinExistence type="predicted"/>
<reference evidence="2 3" key="1">
    <citation type="submission" date="2022-06" db="EMBL/GenBank/DDBJ databases">
        <title>A taxonomic note on the genus Prevotella: Description of four novel genera and emended description of the genera Hallella and Xylanibacter.</title>
        <authorList>
            <person name="Hitch T.C.A."/>
        </authorList>
    </citation>
    <scope>NUCLEOTIDE SEQUENCE [LARGE SCALE GENOMIC DNA]</scope>
    <source>
        <strain evidence="2 3">DSM 100619</strain>
    </source>
</reference>
<sequence>MKKEIAFIFLFHAIVLHLSAQEAIIRGAVVDEHQQPLPFAQLTMKSSTDSSFIKSGSCDSIGRFALTYKKLPVILSVNYIGYQIKEVLYSSSEFRKIALIPDTISLHDVIIRGRRPKMKLTTEGVLTSISGTVLSKVGTAEDVLSHIPMIRKTNDGFEVFGKGAPLIYINSKKIRDENELQQLKSSDILSIELITNPGSKYDATVKSVIKIKTRKAVGDGWSLDTWGRYGKGRKDKGDETFSSNLNYRKRGLDLFGSVWTDHNRSLQYATMSQDTKSGKQIHEEEVMDNKMKNLDIELAGGVDYDVNDQSMGIKYTMYVPTTNKIFTTFNSQVFQNSQPFDNLQNITASKTKGDVGSTINTYYVGTVGKTEINFNADELNNGYKEKNAIDENSQAQDDRHLDTENKVKNNLVAAKLSLTVPLWKGNFTWGSEDSYTYRRDDYSNPQGYVASSKSTLRNYDLATFIDYSHDLPFGTAEAGVRYEHLNFHHDGDGKQRKIYNNVFPTFSFNTQMSNVQLQAAYSLKTARPTYRQLSNDVFYANMYSLQKGNPMLGNSTIHDASLTMIWKFLQFNLDYTDRRKDIIYYMYPESENSDVIITSYKNIPSVKSLTPFLDVTPVIGKWNPDLSIGLSKQWLSAAAISGEQKFNKPIWMIGFNNTLEFGKNFIGELNFNYQSKGDSENAYISRSTVDLNVGLTKTLCHDHLILKIAGEDLFNRNNDSSILYCPAAQLSQDNRYYKRQVVFTIRYKWNTTGKRYKGTGAGNDEKSRL</sequence>